<feature type="domain" description="CinA C-terminal" evidence="13">
    <location>
        <begin position="222"/>
        <end position="367"/>
    </location>
</feature>
<keyword evidence="5 12" id="KW-0812">Transmembrane</keyword>
<keyword evidence="10" id="KW-1208">Phospholipid metabolism</keyword>
<comment type="caution">
    <text evidence="14">The sequence shown here is derived from an EMBL/GenBank/DDBJ whole genome shotgun (WGS) entry which is preliminary data.</text>
</comment>
<sequence>MTPATLGDAARPVSSWNLANALTVLRILLVPVYGALLLSAGSTDARLRWWAAGIFAAATFTDRVDGDLARKRGLVTDFGKIADPIADKLLMSMAFIGLSVIGDVWWWVTLVVLLREWGITVLRLFVIRHGVMPAGRGGKVKTAVQSLGLFLFSMPLWSLPEPDVWRWCAAVVLAVAVVITVVTGLDIAAKALRLRQTSERAMMKRASRLAQERVGTKAASPRALVDTLVSRGLTVATAESLTGGLVAAALTEIPGSSATMRGSIVAYGTDVKADQLGVDPTLLETGGPVQADVAEQMALGVCRELGSDVGISTTGVAGPGPQDGVPAGTVFVAVAYAGSARSQRLELSGSRETVRAASVVAALDLAKARLMEEDGPVQG</sequence>
<dbReference type="AlphaFoldDB" id="A0A2T0V0D3"/>
<comment type="subcellular location">
    <subcellularLocation>
        <location evidence="1">Membrane</location>
        <topology evidence="1">Multi-pass membrane protein</topology>
    </subcellularLocation>
</comment>
<evidence type="ECO:0000256" key="7">
    <source>
        <dbReference type="ARBA" id="ARBA00023098"/>
    </source>
</evidence>
<dbReference type="NCBIfam" id="TIGR00199">
    <property type="entry name" value="PncC_domain"/>
    <property type="match status" value="1"/>
</dbReference>
<dbReference type="GO" id="GO:0016780">
    <property type="term" value="F:phosphotransferase activity, for other substituted phosphate groups"/>
    <property type="evidence" value="ECO:0007669"/>
    <property type="project" value="InterPro"/>
</dbReference>
<evidence type="ECO:0000256" key="2">
    <source>
        <dbReference type="ARBA" id="ARBA00010441"/>
    </source>
</evidence>
<dbReference type="InterPro" id="IPR048254">
    <property type="entry name" value="CDP_ALCOHOL_P_TRANSF_CS"/>
</dbReference>
<evidence type="ECO:0000256" key="12">
    <source>
        <dbReference type="SAM" id="Phobius"/>
    </source>
</evidence>
<accession>A0A2T0V0D3</accession>
<dbReference type="EMBL" id="PVTI01000001">
    <property type="protein sequence ID" value="PRY63643.1"/>
    <property type="molecule type" value="Genomic_DNA"/>
</dbReference>
<name>A0A2T0V0D3_9MICO</name>
<keyword evidence="4 11" id="KW-0808">Transferase</keyword>
<dbReference type="Proteomes" id="UP000237822">
    <property type="component" value="Unassembled WGS sequence"/>
</dbReference>
<dbReference type="InterPro" id="IPR050324">
    <property type="entry name" value="CDP-alcohol_PTase-I"/>
</dbReference>
<keyword evidence="9" id="KW-0594">Phospholipid biosynthesis</keyword>
<evidence type="ECO:0000256" key="6">
    <source>
        <dbReference type="ARBA" id="ARBA00022989"/>
    </source>
</evidence>
<dbReference type="InterPro" id="IPR000462">
    <property type="entry name" value="CDP-OH_P_trans"/>
</dbReference>
<evidence type="ECO:0000256" key="10">
    <source>
        <dbReference type="ARBA" id="ARBA00023264"/>
    </source>
</evidence>
<feature type="transmembrane region" description="Helical" evidence="12">
    <location>
        <begin position="89"/>
        <end position="108"/>
    </location>
</feature>
<protein>
    <submittedName>
        <fullName evidence="14">CDP-diacylglycerol--glycerol-3-phosphate 3-phosphatidyltransferase</fullName>
    </submittedName>
</protein>
<dbReference type="InterPro" id="IPR043130">
    <property type="entry name" value="CDP-OH_PTrfase_TM_dom"/>
</dbReference>
<evidence type="ECO:0000259" key="13">
    <source>
        <dbReference type="Pfam" id="PF02464"/>
    </source>
</evidence>
<evidence type="ECO:0000256" key="11">
    <source>
        <dbReference type="RuleBase" id="RU003750"/>
    </source>
</evidence>
<dbReference type="Gene3D" id="3.90.950.20">
    <property type="entry name" value="CinA-like"/>
    <property type="match status" value="1"/>
</dbReference>
<dbReference type="GO" id="GO:0016020">
    <property type="term" value="C:membrane"/>
    <property type="evidence" value="ECO:0007669"/>
    <property type="project" value="UniProtKB-SubCell"/>
</dbReference>
<dbReference type="InterPro" id="IPR036653">
    <property type="entry name" value="CinA-like_C"/>
</dbReference>
<keyword evidence="8 12" id="KW-0472">Membrane</keyword>
<keyword evidence="7" id="KW-0443">Lipid metabolism</keyword>
<proteinExistence type="inferred from homology"/>
<dbReference type="Pfam" id="PF02464">
    <property type="entry name" value="CinA"/>
    <property type="match status" value="1"/>
</dbReference>
<gene>
    <name evidence="14" type="ORF">BCF74_10141</name>
</gene>
<dbReference type="GO" id="GO:0046474">
    <property type="term" value="P:glycerophospholipid biosynthetic process"/>
    <property type="evidence" value="ECO:0007669"/>
    <property type="project" value="TreeGrafter"/>
</dbReference>
<evidence type="ECO:0000256" key="3">
    <source>
        <dbReference type="ARBA" id="ARBA00022516"/>
    </source>
</evidence>
<dbReference type="RefSeq" id="WP_342747520.1">
    <property type="nucleotide sequence ID" value="NZ_PVTI01000001.1"/>
</dbReference>
<organism evidence="14 15">
    <name type="scientific">Knoellia remsis</name>
    <dbReference type="NCBI Taxonomy" id="407159"/>
    <lineage>
        <taxon>Bacteria</taxon>
        <taxon>Bacillati</taxon>
        <taxon>Actinomycetota</taxon>
        <taxon>Actinomycetes</taxon>
        <taxon>Micrococcales</taxon>
        <taxon>Intrasporangiaceae</taxon>
        <taxon>Knoellia</taxon>
    </lineage>
</organism>
<evidence type="ECO:0000256" key="5">
    <source>
        <dbReference type="ARBA" id="ARBA00022692"/>
    </source>
</evidence>
<evidence type="ECO:0000256" key="9">
    <source>
        <dbReference type="ARBA" id="ARBA00023209"/>
    </source>
</evidence>
<keyword evidence="15" id="KW-1185">Reference proteome</keyword>
<evidence type="ECO:0000256" key="8">
    <source>
        <dbReference type="ARBA" id="ARBA00023136"/>
    </source>
</evidence>
<keyword evidence="6 12" id="KW-1133">Transmembrane helix</keyword>
<evidence type="ECO:0000313" key="14">
    <source>
        <dbReference type="EMBL" id="PRY63643.1"/>
    </source>
</evidence>
<dbReference type="PANTHER" id="PTHR14269:SF52">
    <property type="entry name" value="PHOSPHATIDYLGLYCEROPHOSPHATE SYNTHASE-RELATED"/>
    <property type="match status" value="1"/>
</dbReference>
<dbReference type="SUPFAM" id="SSF142433">
    <property type="entry name" value="CinA-like"/>
    <property type="match status" value="1"/>
</dbReference>
<comment type="similarity">
    <text evidence="2 11">Belongs to the CDP-alcohol phosphatidyltransferase class-I family.</text>
</comment>
<evidence type="ECO:0000256" key="1">
    <source>
        <dbReference type="ARBA" id="ARBA00004141"/>
    </source>
</evidence>
<feature type="transmembrane region" description="Helical" evidence="12">
    <location>
        <begin position="164"/>
        <end position="185"/>
    </location>
</feature>
<dbReference type="PANTHER" id="PTHR14269">
    <property type="entry name" value="CDP-DIACYLGLYCEROL--GLYCEROL-3-PHOSPHATE 3-PHOSPHATIDYLTRANSFERASE-RELATED"/>
    <property type="match status" value="1"/>
</dbReference>
<dbReference type="PROSITE" id="PS00379">
    <property type="entry name" value="CDP_ALCOHOL_P_TRANSF"/>
    <property type="match status" value="1"/>
</dbReference>
<keyword evidence="3" id="KW-0444">Lipid biosynthesis</keyword>
<reference evidence="14 15" key="1">
    <citation type="submission" date="2018-03" db="EMBL/GenBank/DDBJ databases">
        <title>Genomic Encyclopedia of Archaeal and Bacterial Type Strains, Phase II (KMG-II): from individual species to whole genera.</title>
        <authorList>
            <person name="Goeker M."/>
        </authorList>
    </citation>
    <scope>NUCLEOTIDE SEQUENCE [LARGE SCALE GENOMIC DNA]</scope>
    <source>
        <strain evidence="14 15">ATCC BAA-1496</strain>
    </source>
</reference>
<feature type="transmembrane region" description="Helical" evidence="12">
    <location>
        <begin position="18"/>
        <end position="38"/>
    </location>
</feature>
<dbReference type="InterPro" id="IPR008136">
    <property type="entry name" value="CinA_C"/>
</dbReference>
<evidence type="ECO:0000313" key="15">
    <source>
        <dbReference type="Proteomes" id="UP000237822"/>
    </source>
</evidence>
<evidence type="ECO:0000256" key="4">
    <source>
        <dbReference type="ARBA" id="ARBA00022679"/>
    </source>
</evidence>
<dbReference type="Pfam" id="PF01066">
    <property type="entry name" value="CDP-OH_P_transf"/>
    <property type="match status" value="1"/>
</dbReference>
<dbReference type="Gene3D" id="1.20.120.1760">
    <property type="match status" value="1"/>
</dbReference>